<evidence type="ECO:0000256" key="1">
    <source>
        <dbReference type="SAM" id="Coils"/>
    </source>
</evidence>
<gene>
    <name evidence="3" type="ORF">Tco_0726905</name>
</gene>
<feature type="compositionally biased region" description="Acidic residues" evidence="2">
    <location>
        <begin position="118"/>
        <end position="151"/>
    </location>
</feature>
<sequence length="769" mass="89024">MSQDQSILRRNKVDWHMDNDDPILTIMRFIPQHEVVQKYDAILPDYLTNPAMKESEAYKTYHALTTGKVATKRSLTQTYSSHASGSGEDEGTGVKPGVLDVPTYDSKDEQISWKSSSDDIDDDDHDDDADNDRERHDDEEDKDEEDKDEETFDPRVQTPSHYETSDDKAYIEVAQGANAEEEKMEEEKKNKEDEATDIYRDVNINLEGRDTKMTDTPYPIVQTTQVIEDTYLTLTPVNPEGQQKSSSVSSGFISNMFNPNPDTDKIRDEAQAENEDFLNKIDDNIEELITEQVKAHVKKQVSKILPMIEKFSSTKWRGTNLLIDQFYKKNLYKALVDAYEADKDLLESYVDVVTIKRHREDVDDDEEPPAGSDRGSKRRRAGKEPESTSVPKEKASKTTGMSTKGTKRRHKYASQYVQRNQYIWPTMWKNPHIRNKLPPPGRDWNKTLPTIYGPIQPWLSTLSQKEDPHESFNELMDTPFDFTAFMMNRLKVDTLTPELLAGPTFELMKGQQYPHDLRKPLPLITNSYGHQVISFDHFINNDLAYLGGGVSSHKYTTSMTKTKAADYGHIKWIEDLIPNTMWSEVPVSYDKYALWGISHWGQKRQQFYGFAANRESAKDVYSRRRIIAEGDFKRLRLQDIKDMLILLVQGKLTNLKVEERLAFSVALRIFTRSIVIQRRIEDLQLGVESYQNKLNITKLDTYRSDLKQREAYTAYPSPRGFIYQNKDKKNRLMRLDKLHKFSDGTLNDVRTTLDDRMKGIRMEYLPKKI</sequence>
<feature type="region of interest" description="Disordered" evidence="2">
    <location>
        <begin position="237"/>
        <end position="265"/>
    </location>
</feature>
<dbReference type="Proteomes" id="UP001151760">
    <property type="component" value="Unassembled WGS sequence"/>
</dbReference>
<comment type="caution">
    <text evidence="3">The sequence shown here is derived from an EMBL/GenBank/DDBJ whole genome shotgun (WGS) entry which is preliminary data.</text>
</comment>
<reference evidence="3" key="2">
    <citation type="submission" date="2022-01" db="EMBL/GenBank/DDBJ databases">
        <authorList>
            <person name="Yamashiro T."/>
            <person name="Shiraishi A."/>
            <person name="Satake H."/>
            <person name="Nakayama K."/>
        </authorList>
    </citation>
    <scope>NUCLEOTIDE SEQUENCE</scope>
</reference>
<feature type="compositionally biased region" description="Polar residues" evidence="2">
    <location>
        <begin position="237"/>
        <end position="261"/>
    </location>
</feature>
<evidence type="ECO:0000256" key="2">
    <source>
        <dbReference type="SAM" id="MobiDB-lite"/>
    </source>
</evidence>
<dbReference type="EMBL" id="BQNB010010417">
    <property type="protein sequence ID" value="GJS77024.1"/>
    <property type="molecule type" value="Genomic_DNA"/>
</dbReference>
<feature type="coiled-coil region" evidence="1">
    <location>
        <begin position="174"/>
        <end position="201"/>
    </location>
</feature>
<feature type="region of interest" description="Disordered" evidence="2">
    <location>
        <begin position="78"/>
        <end position="170"/>
    </location>
</feature>
<evidence type="ECO:0000313" key="3">
    <source>
        <dbReference type="EMBL" id="GJS77024.1"/>
    </source>
</evidence>
<feature type="region of interest" description="Disordered" evidence="2">
    <location>
        <begin position="360"/>
        <end position="411"/>
    </location>
</feature>
<reference evidence="3" key="1">
    <citation type="journal article" date="2022" name="Int. J. Mol. Sci.">
        <title>Draft Genome of Tanacetum Coccineum: Genomic Comparison of Closely Related Tanacetum-Family Plants.</title>
        <authorList>
            <person name="Yamashiro T."/>
            <person name="Shiraishi A."/>
            <person name="Nakayama K."/>
            <person name="Satake H."/>
        </authorList>
    </citation>
    <scope>NUCLEOTIDE SEQUENCE</scope>
</reference>
<organism evidence="3 4">
    <name type="scientific">Tanacetum coccineum</name>
    <dbReference type="NCBI Taxonomy" id="301880"/>
    <lineage>
        <taxon>Eukaryota</taxon>
        <taxon>Viridiplantae</taxon>
        <taxon>Streptophyta</taxon>
        <taxon>Embryophyta</taxon>
        <taxon>Tracheophyta</taxon>
        <taxon>Spermatophyta</taxon>
        <taxon>Magnoliopsida</taxon>
        <taxon>eudicotyledons</taxon>
        <taxon>Gunneridae</taxon>
        <taxon>Pentapetalae</taxon>
        <taxon>asterids</taxon>
        <taxon>campanulids</taxon>
        <taxon>Asterales</taxon>
        <taxon>Asteraceae</taxon>
        <taxon>Asteroideae</taxon>
        <taxon>Anthemideae</taxon>
        <taxon>Anthemidinae</taxon>
        <taxon>Tanacetum</taxon>
    </lineage>
</organism>
<keyword evidence="4" id="KW-1185">Reference proteome</keyword>
<protein>
    <submittedName>
        <fullName evidence="3">Uncharacterized protein</fullName>
    </submittedName>
</protein>
<feature type="compositionally biased region" description="Basic and acidic residues" evidence="2">
    <location>
        <begin position="382"/>
        <end position="396"/>
    </location>
</feature>
<name>A0ABQ4YGW6_9ASTR</name>
<evidence type="ECO:0000313" key="4">
    <source>
        <dbReference type="Proteomes" id="UP001151760"/>
    </source>
</evidence>
<keyword evidence="1" id="KW-0175">Coiled coil</keyword>
<proteinExistence type="predicted"/>
<accession>A0ABQ4YGW6</accession>